<evidence type="ECO:0000256" key="8">
    <source>
        <dbReference type="ARBA" id="ARBA00022989"/>
    </source>
</evidence>
<evidence type="ECO:0000256" key="1">
    <source>
        <dbReference type="ARBA" id="ARBA00004477"/>
    </source>
</evidence>
<dbReference type="SUPFAM" id="SSF46689">
    <property type="entry name" value="Homeodomain-like"/>
    <property type="match status" value="1"/>
</dbReference>
<dbReference type="AlphaFoldDB" id="A0AAD7RP96"/>
<keyword evidence="11 16" id="KW-0472">Membrane</keyword>
<sequence length="425" mass="50032">MEALLDQWLWRPEYWLPNGVTWKDIETSEGSRRPLPRDLLVILPLALGFIALRYIFESRVSRKAEAELERRTGGRVVALPLSRQMGVRDRIQVRAAPVPKLEAFYTKHSHQPSQSEILVLAQQCDLTQRQIETWFRHRRAQDRPRNTKKFCEACWRFVFYLVAFSAGLASLIDKSWFWDPKECWNGYPRQPVAKAHYWYYIMELGFYWSLLLCVSVDIKRKDFKEQIIHHIATIFLIGFSYCANYVRVGTLVMLVHDSSDFLLESAKMFNYAGWKKTCDALFVVFAAVFLVTRLVVFPNKVIYTTLVLILDVFDPFTGYYIFNAMLLVLQALHIFWAWLIIRMLYKFVFKGKVERDERSDEESEAEEEEEEEIEEEEEYDDEEEPSWEQRKGALNSKLTSLANNCVLKNLTKQRSNAISRNPKAR</sequence>
<keyword evidence="7" id="KW-0256">Endoplasmic reticulum</keyword>
<dbReference type="Gene3D" id="1.10.10.60">
    <property type="entry name" value="Homeodomain-like"/>
    <property type="match status" value="1"/>
</dbReference>
<feature type="DNA-binding region" description="Homeobox" evidence="15">
    <location>
        <begin position="86"/>
        <end position="146"/>
    </location>
</feature>
<dbReference type="PROSITE" id="PS50071">
    <property type="entry name" value="HOMEOBOX_2"/>
    <property type="match status" value="1"/>
</dbReference>
<dbReference type="PANTHER" id="PTHR12560">
    <property type="entry name" value="LONGEVITY ASSURANCE FACTOR 1 LAG1"/>
    <property type="match status" value="1"/>
</dbReference>
<dbReference type="SMART" id="SM00389">
    <property type="entry name" value="HOX"/>
    <property type="match status" value="1"/>
</dbReference>
<dbReference type="PROSITE" id="PS50922">
    <property type="entry name" value="TLC"/>
    <property type="match status" value="1"/>
</dbReference>
<feature type="domain" description="Homeobox" evidence="20">
    <location>
        <begin position="84"/>
        <end position="145"/>
    </location>
</feature>
<reference evidence="22" key="1">
    <citation type="journal article" date="2023" name="Science">
        <title>Genome structures resolve the early diversification of teleost fishes.</title>
        <authorList>
            <person name="Parey E."/>
            <person name="Louis A."/>
            <person name="Montfort J."/>
            <person name="Bouchez O."/>
            <person name="Roques C."/>
            <person name="Iampietro C."/>
            <person name="Lluch J."/>
            <person name="Castinel A."/>
            <person name="Donnadieu C."/>
            <person name="Desvignes T."/>
            <person name="Floi Bucao C."/>
            <person name="Jouanno E."/>
            <person name="Wen M."/>
            <person name="Mejri S."/>
            <person name="Dirks R."/>
            <person name="Jansen H."/>
            <person name="Henkel C."/>
            <person name="Chen W.J."/>
            <person name="Zahm M."/>
            <person name="Cabau C."/>
            <person name="Klopp C."/>
            <person name="Thompson A.W."/>
            <person name="Robinson-Rechavi M."/>
            <person name="Braasch I."/>
            <person name="Lecointre G."/>
            <person name="Bobe J."/>
            <person name="Postlethwait J.H."/>
            <person name="Berthelot C."/>
            <person name="Roest Crollius H."/>
            <person name="Guiguen Y."/>
        </authorList>
    </citation>
    <scope>NUCLEOTIDE SEQUENCE</scope>
    <source>
        <strain evidence="22">NC1722</strain>
    </source>
</reference>
<organism evidence="22 23">
    <name type="scientific">Aldrovandia affinis</name>
    <dbReference type="NCBI Taxonomy" id="143900"/>
    <lineage>
        <taxon>Eukaryota</taxon>
        <taxon>Metazoa</taxon>
        <taxon>Chordata</taxon>
        <taxon>Craniata</taxon>
        <taxon>Vertebrata</taxon>
        <taxon>Euteleostomi</taxon>
        <taxon>Actinopterygii</taxon>
        <taxon>Neopterygii</taxon>
        <taxon>Teleostei</taxon>
        <taxon>Notacanthiformes</taxon>
        <taxon>Halosauridae</taxon>
        <taxon>Aldrovandia</taxon>
    </lineage>
</organism>
<keyword evidence="4" id="KW-0444">Lipid biosynthesis</keyword>
<evidence type="ECO:0000256" key="7">
    <source>
        <dbReference type="ARBA" id="ARBA00022824"/>
    </source>
</evidence>
<gene>
    <name evidence="22" type="ORF">AAFF_G00150310</name>
</gene>
<evidence type="ECO:0000256" key="6">
    <source>
        <dbReference type="ARBA" id="ARBA00022692"/>
    </source>
</evidence>
<evidence type="ECO:0000256" key="15">
    <source>
        <dbReference type="PROSITE-ProRule" id="PRU00108"/>
    </source>
</evidence>
<evidence type="ECO:0000259" key="21">
    <source>
        <dbReference type="PROSITE" id="PS50922"/>
    </source>
</evidence>
<evidence type="ECO:0000256" key="3">
    <source>
        <dbReference type="ARBA" id="ARBA00004991"/>
    </source>
</evidence>
<dbReference type="GO" id="GO:0003677">
    <property type="term" value="F:DNA binding"/>
    <property type="evidence" value="ECO:0007669"/>
    <property type="project" value="UniProtKB-UniRule"/>
</dbReference>
<evidence type="ECO:0000256" key="10">
    <source>
        <dbReference type="ARBA" id="ARBA00023125"/>
    </source>
</evidence>
<feature type="transmembrane region" description="Helical" evidence="19">
    <location>
        <begin position="327"/>
        <end position="345"/>
    </location>
</feature>
<evidence type="ECO:0000256" key="11">
    <source>
        <dbReference type="ARBA" id="ARBA00023136"/>
    </source>
</evidence>
<evidence type="ECO:0000313" key="23">
    <source>
        <dbReference type="Proteomes" id="UP001221898"/>
    </source>
</evidence>
<keyword evidence="5" id="KW-0808">Transferase</keyword>
<keyword evidence="13 15" id="KW-0539">Nucleus</keyword>
<dbReference type="Pfam" id="PF03798">
    <property type="entry name" value="TRAM_LAG1_CLN8"/>
    <property type="match status" value="1"/>
</dbReference>
<dbReference type="GO" id="GO:0005789">
    <property type="term" value="C:endoplasmic reticulum membrane"/>
    <property type="evidence" value="ECO:0007669"/>
    <property type="project" value="UniProtKB-SubCell"/>
</dbReference>
<evidence type="ECO:0000256" key="16">
    <source>
        <dbReference type="PROSITE-ProRule" id="PRU00205"/>
    </source>
</evidence>
<evidence type="ECO:0000256" key="5">
    <source>
        <dbReference type="ARBA" id="ARBA00022679"/>
    </source>
</evidence>
<feature type="transmembrane region" description="Helical" evidence="19">
    <location>
        <begin position="280"/>
        <end position="296"/>
    </location>
</feature>
<protein>
    <submittedName>
        <fullName evidence="22">Uncharacterized protein</fullName>
    </submittedName>
</protein>
<dbReference type="CDD" id="cd00086">
    <property type="entry name" value="homeodomain"/>
    <property type="match status" value="1"/>
</dbReference>
<dbReference type="InterPro" id="IPR009057">
    <property type="entry name" value="Homeodomain-like_sf"/>
</dbReference>
<dbReference type="Proteomes" id="UP001221898">
    <property type="component" value="Unassembled WGS sequence"/>
</dbReference>
<feature type="transmembrane region" description="Helical" evidence="19">
    <location>
        <begin position="197"/>
        <end position="215"/>
    </location>
</feature>
<evidence type="ECO:0000256" key="13">
    <source>
        <dbReference type="ARBA" id="ARBA00023242"/>
    </source>
</evidence>
<feature type="domain" description="TLC" evidence="21">
    <location>
        <begin position="148"/>
        <end position="349"/>
    </location>
</feature>
<comment type="catalytic activity">
    <reaction evidence="14">
        <text>sphinganine + octadecanoyl-CoA = N-(octadecanoyl)-sphinganine + CoA + H(+)</text>
        <dbReference type="Rhea" id="RHEA:36547"/>
        <dbReference type="ChEBI" id="CHEBI:15378"/>
        <dbReference type="ChEBI" id="CHEBI:57287"/>
        <dbReference type="ChEBI" id="CHEBI:57394"/>
        <dbReference type="ChEBI" id="CHEBI:57817"/>
        <dbReference type="ChEBI" id="CHEBI:67033"/>
    </reaction>
    <physiologicalReaction direction="left-to-right" evidence="14">
        <dbReference type="Rhea" id="RHEA:36548"/>
    </physiologicalReaction>
</comment>
<dbReference type="PIRSF" id="PIRSF005225">
    <property type="entry name" value="LAG1_LAC1"/>
    <property type="match status" value="1"/>
</dbReference>
<evidence type="ECO:0000256" key="14">
    <source>
        <dbReference type="ARBA" id="ARBA00049036"/>
    </source>
</evidence>
<dbReference type="GO" id="GO:0000981">
    <property type="term" value="F:DNA-binding transcription factor activity, RNA polymerase II-specific"/>
    <property type="evidence" value="ECO:0007669"/>
    <property type="project" value="InterPro"/>
</dbReference>
<feature type="transmembrane region" description="Helical" evidence="19">
    <location>
        <begin position="153"/>
        <end position="172"/>
    </location>
</feature>
<dbReference type="SMART" id="SM00724">
    <property type="entry name" value="TLC"/>
    <property type="match status" value="1"/>
</dbReference>
<evidence type="ECO:0000256" key="4">
    <source>
        <dbReference type="ARBA" id="ARBA00022516"/>
    </source>
</evidence>
<dbReference type="GO" id="GO:0046513">
    <property type="term" value="P:ceramide biosynthetic process"/>
    <property type="evidence" value="ECO:0007669"/>
    <property type="project" value="InterPro"/>
</dbReference>
<accession>A0AAD7RP96</accession>
<evidence type="ECO:0000256" key="19">
    <source>
        <dbReference type="SAM" id="Phobius"/>
    </source>
</evidence>
<keyword evidence="9" id="KW-0443">Lipid metabolism</keyword>
<dbReference type="InterPro" id="IPR017970">
    <property type="entry name" value="Homeobox_CS"/>
</dbReference>
<keyword evidence="8 19" id="KW-1133">Transmembrane helix</keyword>
<dbReference type="InterPro" id="IPR001356">
    <property type="entry name" value="HD"/>
</dbReference>
<keyword evidence="10 15" id="KW-0238">DNA-binding</keyword>
<comment type="subcellular location">
    <subcellularLocation>
        <location evidence="1">Endoplasmic reticulum membrane</location>
        <topology evidence="1">Multi-pass membrane protein</topology>
    </subcellularLocation>
    <subcellularLocation>
        <location evidence="15 17">Nucleus</location>
    </subcellularLocation>
</comment>
<comment type="pathway">
    <text evidence="2">Lipid metabolism; sphingolipid metabolism.</text>
</comment>
<feature type="region of interest" description="Disordered" evidence="18">
    <location>
        <begin position="358"/>
        <end position="390"/>
    </location>
</feature>
<proteinExistence type="predicted"/>
<dbReference type="Pfam" id="PF00046">
    <property type="entry name" value="Homeodomain"/>
    <property type="match status" value="1"/>
</dbReference>
<dbReference type="PANTHER" id="PTHR12560:SF6">
    <property type="entry name" value="CERAMIDE SYNTHASE 4"/>
    <property type="match status" value="1"/>
</dbReference>
<keyword evidence="6 16" id="KW-0812">Transmembrane</keyword>
<dbReference type="EMBL" id="JAINUG010000206">
    <property type="protein sequence ID" value="KAJ8387730.1"/>
    <property type="molecule type" value="Genomic_DNA"/>
</dbReference>
<feature type="transmembrane region" description="Helical" evidence="19">
    <location>
        <begin position="227"/>
        <end position="246"/>
    </location>
</feature>
<keyword evidence="23" id="KW-1185">Reference proteome</keyword>
<dbReference type="GO" id="GO:0005634">
    <property type="term" value="C:nucleus"/>
    <property type="evidence" value="ECO:0007669"/>
    <property type="project" value="UniProtKB-SubCell"/>
</dbReference>
<dbReference type="PROSITE" id="PS00027">
    <property type="entry name" value="HOMEOBOX_1"/>
    <property type="match status" value="1"/>
</dbReference>
<feature type="compositionally biased region" description="Acidic residues" evidence="18">
    <location>
        <begin position="359"/>
        <end position="386"/>
    </location>
</feature>
<evidence type="ECO:0000313" key="22">
    <source>
        <dbReference type="EMBL" id="KAJ8387730.1"/>
    </source>
</evidence>
<feature type="transmembrane region" description="Helical" evidence="19">
    <location>
        <begin position="39"/>
        <end position="56"/>
    </location>
</feature>
<evidence type="ECO:0000256" key="12">
    <source>
        <dbReference type="ARBA" id="ARBA00023155"/>
    </source>
</evidence>
<dbReference type="InterPro" id="IPR016439">
    <property type="entry name" value="Lag1/Lac1-like"/>
</dbReference>
<dbReference type="InterPro" id="IPR006634">
    <property type="entry name" value="TLC-dom"/>
</dbReference>
<dbReference type="FunFam" id="1.10.10.60:FF:000020">
    <property type="entry name" value="Ceramide synthase 5"/>
    <property type="match status" value="1"/>
</dbReference>
<comment type="caution">
    <text evidence="22">The sequence shown here is derived from an EMBL/GenBank/DDBJ whole genome shotgun (WGS) entry which is preliminary data.</text>
</comment>
<evidence type="ECO:0000256" key="2">
    <source>
        <dbReference type="ARBA" id="ARBA00004760"/>
    </source>
</evidence>
<evidence type="ECO:0000256" key="9">
    <source>
        <dbReference type="ARBA" id="ARBA00023098"/>
    </source>
</evidence>
<evidence type="ECO:0000256" key="18">
    <source>
        <dbReference type="SAM" id="MobiDB-lite"/>
    </source>
</evidence>
<evidence type="ECO:0000256" key="17">
    <source>
        <dbReference type="RuleBase" id="RU000682"/>
    </source>
</evidence>
<dbReference type="GO" id="GO:0050291">
    <property type="term" value="F:sphingosine N-acyltransferase activity"/>
    <property type="evidence" value="ECO:0007669"/>
    <property type="project" value="InterPro"/>
</dbReference>
<name>A0AAD7RP96_9TELE</name>
<evidence type="ECO:0000259" key="20">
    <source>
        <dbReference type="PROSITE" id="PS50071"/>
    </source>
</evidence>
<keyword evidence="12 15" id="KW-0371">Homeobox</keyword>
<comment type="pathway">
    <text evidence="3">Sphingolipid metabolism.</text>
</comment>